<feature type="region of interest" description="Disordered" evidence="1">
    <location>
        <begin position="17"/>
        <end position="64"/>
    </location>
</feature>
<name>H3CWP3_TETNG</name>
<dbReference type="Proteomes" id="UP000007303">
    <property type="component" value="Unassembled WGS sequence"/>
</dbReference>
<protein>
    <submittedName>
        <fullName evidence="2">Coiled-coil domain containing 137</fullName>
    </submittedName>
</protein>
<accession>H3CWP3</accession>
<dbReference type="InterPro" id="IPR026680">
    <property type="entry name" value="CCDC137"/>
</dbReference>
<feature type="compositionally biased region" description="Basic and acidic residues" evidence="1">
    <location>
        <begin position="54"/>
        <end position="64"/>
    </location>
</feature>
<sequence>TRQSTCTLVLLCRKESCRNMGKNKKDKKQSEPGKQPNRTGKRPSQTLKGRGKPKKAEPDHLQHIPFKLREIMKSKDRMKKALLKPKKPKKVGVGLTGVSPVVPSGDPCDGEIPVPHFQRGRRESEKAFVRRMENETKHVLFLTRNQVDRKPEQDGDEKPSSKSKSEKKKTYDSFKLQRLQQKKYERQEARLEKQMFVDDVPFGEVVLAPPSLSSKPKNAQVKSQKDSGTLLLHSLLGHSVTSTNKPSMARQRMMEEERERAVQAYRCLKKQRQEQHEAR</sequence>
<reference evidence="2" key="2">
    <citation type="submission" date="2025-08" db="UniProtKB">
        <authorList>
            <consortium name="Ensembl"/>
        </authorList>
    </citation>
    <scope>IDENTIFICATION</scope>
</reference>
<feature type="compositionally biased region" description="Polar residues" evidence="1">
    <location>
        <begin position="36"/>
        <end position="47"/>
    </location>
</feature>
<reference evidence="2" key="3">
    <citation type="submission" date="2025-09" db="UniProtKB">
        <authorList>
            <consortium name="Ensembl"/>
        </authorList>
    </citation>
    <scope>IDENTIFICATION</scope>
</reference>
<dbReference type="PANTHER" id="PTHR21838">
    <property type="entry name" value="COILED-COIL DOMAIN-CONTAINING PROTEIN 137"/>
    <property type="match status" value="1"/>
</dbReference>
<feature type="compositionally biased region" description="Low complexity" evidence="1">
    <location>
        <begin position="234"/>
        <end position="251"/>
    </location>
</feature>
<dbReference type="GeneTree" id="ENSGT00390000004169"/>
<keyword evidence="3" id="KW-1185">Reference proteome</keyword>
<evidence type="ECO:0000256" key="1">
    <source>
        <dbReference type="SAM" id="MobiDB-lite"/>
    </source>
</evidence>
<feature type="compositionally biased region" description="Basic residues" evidence="1">
    <location>
        <begin position="77"/>
        <end position="90"/>
    </location>
</feature>
<dbReference type="GO" id="GO:0005634">
    <property type="term" value="C:nucleus"/>
    <property type="evidence" value="ECO:0007669"/>
    <property type="project" value="TreeGrafter"/>
</dbReference>
<dbReference type="PANTHER" id="PTHR21838:SF2">
    <property type="entry name" value="COILED-COIL DOMAIN-CONTAINING PROTEIN 137"/>
    <property type="match status" value="1"/>
</dbReference>
<dbReference type="OMA" id="HHGVRDP"/>
<feature type="compositionally biased region" description="Basic and acidic residues" evidence="1">
    <location>
        <begin position="146"/>
        <end position="172"/>
    </location>
</feature>
<dbReference type="AlphaFoldDB" id="H3CWP3"/>
<dbReference type="Ensembl" id="ENSTNIT00000012869.1">
    <property type="protein sequence ID" value="ENSTNIP00000012677.1"/>
    <property type="gene ID" value="ENSTNIG00000009790.1"/>
</dbReference>
<feature type="region of interest" description="Disordered" evidence="1">
    <location>
        <begin position="234"/>
        <end position="257"/>
    </location>
</feature>
<evidence type="ECO:0000313" key="3">
    <source>
        <dbReference type="Proteomes" id="UP000007303"/>
    </source>
</evidence>
<evidence type="ECO:0000313" key="2">
    <source>
        <dbReference type="Ensembl" id="ENSTNIP00000012677.1"/>
    </source>
</evidence>
<proteinExistence type="predicted"/>
<dbReference type="InParanoid" id="H3CWP3"/>
<feature type="region of interest" description="Disordered" evidence="1">
    <location>
        <begin position="77"/>
        <end position="179"/>
    </location>
</feature>
<dbReference type="HOGENOM" id="CLU_079794_1_0_1"/>
<reference evidence="3" key="1">
    <citation type="journal article" date="2004" name="Nature">
        <title>Genome duplication in the teleost fish Tetraodon nigroviridis reveals the early vertebrate proto-karyotype.</title>
        <authorList>
            <person name="Jaillon O."/>
            <person name="Aury J.-M."/>
            <person name="Brunet F."/>
            <person name="Petit J.-L."/>
            <person name="Stange-Thomann N."/>
            <person name="Mauceli E."/>
            <person name="Bouneau L."/>
            <person name="Fischer C."/>
            <person name="Ozouf-Costaz C."/>
            <person name="Bernot A."/>
            <person name="Nicaud S."/>
            <person name="Jaffe D."/>
            <person name="Fisher S."/>
            <person name="Lutfalla G."/>
            <person name="Dossat C."/>
            <person name="Segurens B."/>
            <person name="Dasilva C."/>
            <person name="Salanoubat M."/>
            <person name="Levy M."/>
            <person name="Boudet N."/>
            <person name="Castellano S."/>
            <person name="Anthouard V."/>
            <person name="Jubin C."/>
            <person name="Castelli V."/>
            <person name="Katinka M."/>
            <person name="Vacherie B."/>
            <person name="Biemont C."/>
            <person name="Skalli Z."/>
            <person name="Cattolico L."/>
            <person name="Poulain J."/>
            <person name="De Berardinis V."/>
            <person name="Cruaud C."/>
            <person name="Duprat S."/>
            <person name="Brottier P."/>
            <person name="Coutanceau J.-P."/>
            <person name="Gouzy J."/>
            <person name="Parra G."/>
            <person name="Lardier G."/>
            <person name="Chapple C."/>
            <person name="McKernan K.J."/>
            <person name="McEwan P."/>
            <person name="Bosak S."/>
            <person name="Kellis M."/>
            <person name="Volff J.-N."/>
            <person name="Guigo R."/>
            <person name="Zody M.C."/>
            <person name="Mesirov J."/>
            <person name="Lindblad-Toh K."/>
            <person name="Birren B."/>
            <person name="Nusbaum C."/>
            <person name="Kahn D."/>
            <person name="Robinson-Rechavi M."/>
            <person name="Laudet V."/>
            <person name="Schachter V."/>
            <person name="Quetier F."/>
            <person name="Saurin W."/>
            <person name="Scarpelli C."/>
            <person name="Wincker P."/>
            <person name="Lander E.S."/>
            <person name="Weissenbach J."/>
            <person name="Roest Crollius H."/>
        </authorList>
    </citation>
    <scope>NUCLEOTIDE SEQUENCE [LARGE SCALE GENOMIC DNA]</scope>
</reference>
<feature type="compositionally biased region" description="Basic and acidic residues" evidence="1">
    <location>
        <begin position="120"/>
        <end position="138"/>
    </location>
</feature>
<organism evidence="2 3">
    <name type="scientific">Tetraodon nigroviridis</name>
    <name type="common">Spotted green pufferfish</name>
    <name type="synonym">Chelonodon nigroviridis</name>
    <dbReference type="NCBI Taxonomy" id="99883"/>
    <lineage>
        <taxon>Eukaryota</taxon>
        <taxon>Metazoa</taxon>
        <taxon>Chordata</taxon>
        <taxon>Craniata</taxon>
        <taxon>Vertebrata</taxon>
        <taxon>Euteleostomi</taxon>
        <taxon>Actinopterygii</taxon>
        <taxon>Neopterygii</taxon>
        <taxon>Teleostei</taxon>
        <taxon>Neoteleostei</taxon>
        <taxon>Acanthomorphata</taxon>
        <taxon>Eupercaria</taxon>
        <taxon>Tetraodontiformes</taxon>
        <taxon>Tetradontoidea</taxon>
        <taxon>Tetraodontidae</taxon>
        <taxon>Tetraodon</taxon>
    </lineage>
</organism>